<dbReference type="GO" id="GO:0004331">
    <property type="term" value="F:fructose-2,6-bisphosphate 2-phosphatase activity"/>
    <property type="evidence" value="ECO:0007669"/>
    <property type="project" value="TreeGrafter"/>
</dbReference>
<name>A0A0G4BAI4_UNCK3</name>
<evidence type="ECO:0000313" key="2">
    <source>
        <dbReference type="EMBL" id="AKM84881.1"/>
    </source>
</evidence>
<dbReference type="SUPFAM" id="SSF53254">
    <property type="entry name" value="Phosphoglycerate mutase-like"/>
    <property type="match status" value="1"/>
</dbReference>
<dbReference type="GO" id="GO:0005829">
    <property type="term" value="C:cytosol"/>
    <property type="evidence" value="ECO:0007669"/>
    <property type="project" value="TreeGrafter"/>
</dbReference>
<dbReference type="Pfam" id="PF00300">
    <property type="entry name" value="His_Phos_1"/>
    <property type="match status" value="1"/>
</dbReference>
<dbReference type="GO" id="GO:0043456">
    <property type="term" value="P:regulation of pentose-phosphate shunt"/>
    <property type="evidence" value="ECO:0007669"/>
    <property type="project" value="TreeGrafter"/>
</dbReference>
<dbReference type="KEGG" id="bgw:VE98_C0001G0427"/>
<dbReference type="InterPro" id="IPR029033">
    <property type="entry name" value="His_PPase_superfam"/>
</dbReference>
<dbReference type="PANTHER" id="PTHR46517:SF1">
    <property type="entry name" value="FRUCTOSE-2,6-BISPHOSPHATASE TIGAR"/>
    <property type="match status" value="1"/>
</dbReference>
<evidence type="ECO:0000313" key="3">
    <source>
        <dbReference type="Proteomes" id="UP000035659"/>
    </source>
</evidence>
<protein>
    <submittedName>
        <fullName evidence="2">Phosphoglycerate mutase</fullName>
    </submittedName>
</protein>
<dbReference type="CDD" id="cd07067">
    <property type="entry name" value="HP_PGM_like"/>
    <property type="match status" value="1"/>
</dbReference>
<dbReference type="InterPro" id="IPR013078">
    <property type="entry name" value="His_Pase_superF_clade-1"/>
</dbReference>
<gene>
    <name evidence="2" type="ORF">VE98_C0001G0427</name>
</gene>
<evidence type="ECO:0000256" key="1">
    <source>
        <dbReference type="ARBA" id="ARBA00022801"/>
    </source>
</evidence>
<keyword evidence="1" id="KW-0378">Hydrolase</keyword>
<dbReference type="InterPro" id="IPR051695">
    <property type="entry name" value="Phosphoglycerate_Mutase"/>
</dbReference>
<dbReference type="AlphaFoldDB" id="A0A0G4BAI4"/>
<reference evidence="2 3" key="1">
    <citation type="journal article" date="2015" name="Nature">
        <title>rRNA introns, odd ribosomes, and small enigmatic genomes across a large radiation of phyla.</title>
        <authorList>
            <person name="Brown C.T."/>
            <person name="Hug L.A."/>
            <person name="Thomas B.C."/>
            <person name="Sharon I."/>
            <person name="Castelle C.J."/>
            <person name="Singh A."/>
            <person name="Wilkins M.J."/>
            <person name="Williams K.H."/>
            <person name="Banfield J.F."/>
        </authorList>
    </citation>
    <scope>NUCLEOTIDE SEQUENCE [LARGE SCALE GENOMIC DNA]</scope>
</reference>
<dbReference type="EMBL" id="CP011216">
    <property type="protein sequence ID" value="AKM84881.1"/>
    <property type="molecule type" value="Genomic_DNA"/>
</dbReference>
<dbReference type="STRING" id="1620412.VE98_C0001G0427"/>
<accession>A0A0G4BAI4</accession>
<dbReference type="Gene3D" id="3.40.50.1240">
    <property type="entry name" value="Phosphoglycerate mutase-like"/>
    <property type="match status" value="1"/>
</dbReference>
<sequence>MGYTGNMASSAGKIFVMRHATPTNPRRVMYGNLAGFPLSDLGRQQASEAGQWLSRYSLRHIISSPRERTHQTADVVLNMNPGHPDIVTDERLRDVDLGIATGVVSMDDFHRRRQYYWESQERQVDGMEAPRITQARMLAVFEEMCRRYSGESLLFVSHADPMAFLFQGLLNQLLMPSVGSGWGITKASIFEIQLSPRVIIKKVFQPTEQ</sequence>
<proteinExistence type="predicted"/>
<organism evidence="2 3">
    <name type="scientific">candidate division Kazan bacterium GW2011_GWA1_50_15</name>
    <dbReference type="NCBI Taxonomy" id="1620412"/>
    <lineage>
        <taxon>Bacteria</taxon>
        <taxon>Bacteria division Kazan-3B-28</taxon>
    </lineage>
</organism>
<dbReference type="SMART" id="SM00855">
    <property type="entry name" value="PGAM"/>
    <property type="match status" value="1"/>
</dbReference>
<dbReference type="Proteomes" id="UP000035659">
    <property type="component" value="Chromosome"/>
</dbReference>
<dbReference type="GO" id="GO:0045820">
    <property type="term" value="P:negative regulation of glycolytic process"/>
    <property type="evidence" value="ECO:0007669"/>
    <property type="project" value="TreeGrafter"/>
</dbReference>
<dbReference type="PANTHER" id="PTHR46517">
    <property type="entry name" value="FRUCTOSE-2,6-BISPHOSPHATASE TIGAR"/>
    <property type="match status" value="1"/>
</dbReference>